<dbReference type="Gene3D" id="3.40.50.720">
    <property type="entry name" value="NAD(P)-binding Rossmann-like Domain"/>
    <property type="match status" value="1"/>
</dbReference>
<dbReference type="GO" id="GO:0016491">
    <property type="term" value="F:oxidoreductase activity"/>
    <property type="evidence" value="ECO:0007669"/>
    <property type="project" value="UniProtKB-KW"/>
</dbReference>
<comment type="similarity">
    <text evidence="1 3">Belongs to the short-chain dehydrogenases/reductases (SDR) family.</text>
</comment>
<dbReference type="CDD" id="cd05233">
    <property type="entry name" value="SDR_c"/>
    <property type="match status" value="1"/>
</dbReference>
<dbReference type="RefSeq" id="WP_119716259.1">
    <property type="nucleotide sequence ID" value="NZ_OMOH01000009.1"/>
</dbReference>
<evidence type="ECO:0000313" key="5">
    <source>
        <dbReference type="EMBL" id="SPF69149.1"/>
    </source>
</evidence>
<keyword evidence="6" id="KW-1185">Reference proteome</keyword>
<evidence type="ECO:0000259" key="4">
    <source>
        <dbReference type="SMART" id="SM00822"/>
    </source>
</evidence>
<evidence type="ECO:0000256" key="1">
    <source>
        <dbReference type="ARBA" id="ARBA00006484"/>
    </source>
</evidence>
<evidence type="ECO:0000256" key="2">
    <source>
        <dbReference type="ARBA" id="ARBA00023002"/>
    </source>
</evidence>
<dbReference type="AlphaFoldDB" id="A0A375I4Q4"/>
<dbReference type="EMBL" id="OMOH01000009">
    <property type="protein sequence ID" value="SPF69149.1"/>
    <property type="molecule type" value="Genomic_DNA"/>
</dbReference>
<dbReference type="GO" id="GO:0016020">
    <property type="term" value="C:membrane"/>
    <property type="evidence" value="ECO:0007669"/>
    <property type="project" value="TreeGrafter"/>
</dbReference>
<dbReference type="PANTHER" id="PTHR44196">
    <property type="entry name" value="DEHYDROGENASE/REDUCTASE SDR FAMILY MEMBER 7B"/>
    <property type="match status" value="1"/>
</dbReference>
<dbReference type="PIRSF" id="PIRSF000126">
    <property type="entry name" value="11-beta-HSD1"/>
    <property type="match status" value="1"/>
</dbReference>
<protein>
    <submittedName>
        <fullName evidence="5">Short-chain dehydrogenase/reductase SDR</fullName>
    </submittedName>
</protein>
<proteinExistence type="inferred from homology"/>
<dbReference type="OrthoDB" id="9810734at2"/>
<sequence length="258" mass="27079">MSTALVTGGSSGIGLAFAHALAARGDDLVLVARDAARLEEAAQQLRARHRVGVETLSADLTAEEGIRAVEAFIDAHEIDTLVNNAGFAAHTDLLEADWTAQAAALNAMALAVLVLSGAAARQMAGRGAGEIINVSSINALIDADVYSATKRWVIGYTEALAGRLTGTGVHATVVLPGWVRTNYHAAAGMRRPHLPGWAWTSPEQVASEALAAAAAGRVQVTPKTIWKVAGWMLRHGPAWLPRRVAAGVRRGHDRQGAR</sequence>
<dbReference type="PRINTS" id="PR00080">
    <property type="entry name" value="SDRFAMILY"/>
</dbReference>
<name>A0A375I4Q4_9ACTN</name>
<dbReference type="SMART" id="SM00822">
    <property type="entry name" value="PKS_KR"/>
    <property type="match status" value="1"/>
</dbReference>
<dbReference type="SUPFAM" id="SSF51735">
    <property type="entry name" value="NAD(P)-binding Rossmann-fold domains"/>
    <property type="match status" value="1"/>
</dbReference>
<dbReference type="InterPro" id="IPR057326">
    <property type="entry name" value="KR_dom"/>
</dbReference>
<keyword evidence="2" id="KW-0560">Oxidoreductase</keyword>
<evidence type="ECO:0000256" key="3">
    <source>
        <dbReference type="RuleBase" id="RU000363"/>
    </source>
</evidence>
<dbReference type="PRINTS" id="PR00081">
    <property type="entry name" value="GDHRDH"/>
</dbReference>
<dbReference type="Pfam" id="PF00106">
    <property type="entry name" value="adh_short"/>
    <property type="match status" value="1"/>
</dbReference>
<organism evidence="5 6">
    <name type="scientific">Propionibacterium ruminifibrarum</name>
    <dbReference type="NCBI Taxonomy" id="1962131"/>
    <lineage>
        <taxon>Bacteria</taxon>
        <taxon>Bacillati</taxon>
        <taxon>Actinomycetota</taxon>
        <taxon>Actinomycetes</taxon>
        <taxon>Propionibacteriales</taxon>
        <taxon>Propionibacteriaceae</taxon>
        <taxon>Propionibacterium</taxon>
    </lineage>
</organism>
<gene>
    <name evidence="5" type="ORF">PROPJV5_2110</name>
</gene>
<reference evidence="6" key="1">
    <citation type="submission" date="2018-02" db="EMBL/GenBank/DDBJ databases">
        <authorList>
            <person name="Hornung B."/>
        </authorList>
    </citation>
    <scope>NUCLEOTIDE SEQUENCE [LARGE SCALE GENOMIC DNA]</scope>
</reference>
<dbReference type="PANTHER" id="PTHR44196:SF2">
    <property type="entry name" value="SHORT-CHAIN DEHYDROGENASE-RELATED"/>
    <property type="match status" value="1"/>
</dbReference>
<dbReference type="InterPro" id="IPR036291">
    <property type="entry name" value="NAD(P)-bd_dom_sf"/>
</dbReference>
<evidence type="ECO:0000313" key="6">
    <source>
        <dbReference type="Proteomes" id="UP000265962"/>
    </source>
</evidence>
<accession>A0A375I4Q4</accession>
<feature type="domain" description="Ketoreductase" evidence="4">
    <location>
        <begin position="2"/>
        <end position="181"/>
    </location>
</feature>
<dbReference type="Proteomes" id="UP000265962">
    <property type="component" value="Unassembled WGS sequence"/>
</dbReference>
<dbReference type="InterPro" id="IPR002347">
    <property type="entry name" value="SDR_fam"/>
</dbReference>